<evidence type="ECO:0000313" key="4">
    <source>
        <dbReference type="Proteomes" id="UP000324233"/>
    </source>
</evidence>
<dbReference type="Pfam" id="PF00543">
    <property type="entry name" value="P-II"/>
    <property type="match status" value="1"/>
</dbReference>
<dbReference type="GO" id="GO:0005829">
    <property type="term" value="C:cytosol"/>
    <property type="evidence" value="ECO:0007669"/>
    <property type="project" value="TreeGrafter"/>
</dbReference>
<evidence type="ECO:0000313" key="3">
    <source>
        <dbReference type="EMBL" id="QEH32757.1"/>
    </source>
</evidence>
<dbReference type="PANTHER" id="PTHR30115">
    <property type="entry name" value="NITROGEN REGULATORY PROTEIN P-II"/>
    <property type="match status" value="1"/>
</dbReference>
<reference evidence="3 4" key="1">
    <citation type="submission" date="2019-08" db="EMBL/GenBank/DDBJ databases">
        <title>Deep-cultivation of Planctomycetes and their phenomic and genomic characterization uncovers novel biology.</title>
        <authorList>
            <person name="Wiegand S."/>
            <person name="Jogler M."/>
            <person name="Boedeker C."/>
            <person name="Pinto D."/>
            <person name="Vollmers J."/>
            <person name="Rivas-Marin E."/>
            <person name="Kohn T."/>
            <person name="Peeters S.H."/>
            <person name="Heuer A."/>
            <person name="Rast P."/>
            <person name="Oberbeckmann S."/>
            <person name="Bunk B."/>
            <person name="Jeske O."/>
            <person name="Meyerdierks A."/>
            <person name="Storesund J.E."/>
            <person name="Kallscheuer N."/>
            <person name="Luecker S."/>
            <person name="Lage O.M."/>
            <person name="Pohl T."/>
            <person name="Merkel B.J."/>
            <person name="Hornburger P."/>
            <person name="Mueller R.-W."/>
            <person name="Bruemmer F."/>
            <person name="Labrenz M."/>
            <person name="Spormann A.M."/>
            <person name="Op den Camp H."/>
            <person name="Overmann J."/>
            <person name="Amann R."/>
            <person name="Jetten M.S.M."/>
            <person name="Mascher T."/>
            <person name="Medema M.H."/>
            <person name="Devos D.P."/>
            <person name="Kaster A.-K."/>
            <person name="Ovreas L."/>
            <person name="Rohde M."/>
            <person name="Galperin M.Y."/>
            <person name="Jogler C."/>
        </authorList>
    </citation>
    <scope>NUCLEOTIDE SEQUENCE [LARGE SCALE GENOMIC DNA]</scope>
    <source>
        <strain evidence="3 4">OJF2</strain>
    </source>
</reference>
<keyword evidence="1" id="KW-0597">Phosphoprotein</keyword>
<evidence type="ECO:0000256" key="2">
    <source>
        <dbReference type="SAM" id="MobiDB-lite"/>
    </source>
</evidence>
<dbReference type="AlphaFoldDB" id="A0A5B9VXQ9"/>
<proteinExistence type="predicted"/>
<dbReference type="GO" id="GO:0005524">
    <property type="term" value="F:ATP binding"/>
    <property type="evidence" value="ECO:0007669"/>
    <property type="project" value="TreeGrafter"/>
</dbReference>
<dbReference type="SUPFAM" id="SSF54913">
    <property type="entry name" value="GlnB-like"/>
    <property type="match status" value="1"/>
</dbReference>
<name>A0A5B9VXQ9_9BACT</name>
<evidence type="ECO:0000256" key="1">
    <source>
        <dbReference type="PIRSR" id="PIRSR602187-50"/>
    </source>
</evidence>
<organism evidence="3 4">
    <name type="scientific">Aquisphaera giovannonii</name>
    <dbReference type="NCBI Taxonomy" id="406548"/>
    <lineage>
        <taxon>Bacteria</taxon>
        <taxon>Pseudomonadati</taxon>
        <taxon>Planctomycetota</taxon>
        <taxon>Planctomycetia</taxon>
        <taxon>Isosphaerales</taxon>
        <taxon>Isosphaeraceae</taxon>
        <taxon>Aquisphaera</taxon>
    </lineage>
</organism>
<dbReference type="SMART" id="SM00938">
    <property type="entry name" value="P-II"/>
    <property type="match status" value="1"/>
</dbReference>
<dbReference type="Proteomes" id="UP000324233">
    <property type="component" value="Chromosome"/>
</dbReference>
<feature type="modified residue" description="O-UMP-tyrosine" evidence="1">
    <location>
        <position position="75"/>
    </location>
</feature>
<feature type="region of interest" description="Disordered" evidence="2">
    <location>
        <begin position="1"/>
        <end position="20"/>
    </location>
</feature>
<dbReference type="PRINTS" id="PR00340">
    <property type="entry name" value="PIIGLNB"/>
</dbReference>
<dbReference type="OrthoDB" id="9802729at2"/>
<sequence>MGKAERTHRGEPDGPSRDEGCRPGVVKIIAMVKPFRAQEVLSALGSVEVVAATVREAMGYGRQKNRLNQYLGSEYNASFLPKVEITVFVEEENLEDAIRAIEGQARTGRIGDGKILVLRCPFGAIGW</sequence>
<dbReference type="InterPro" id="IPR015867">
    <property type="entry name" value="N-reg_PII/ATP_PRibTrfase_C"/>
</dbReference>
<dbReference type="EMBL" id="CP042997">
    <property type="protein sequence ID" value="QEH32757.1"/>
    <property type="molecule type" value="Genomic_DNA"/>
</dbReference>
<accession>A0A5B9VXQ9</accession>
<dbReference type="Gene3D" id="3.30.70.120">
    <property type="match status" value="1"/>
</dbReference>
<dbReference type="PANTHER" id="PTHR30115:SF11">
    <property type="entry name" value="NITROGEN REGULATORY PROTEIN P-II HOMOLOG"/>
    <property type="match status" value="1"/>
</dbReference>
<protein>
    <submittedName>
        <fullName evidence="3">Nitrogen regulatory protein P-II</fullName>
    </submittedName>
</protein>
<dbReference type="KEGG" id="agv:OJF2_12370"/>
<dbReference type="GO" id="GO:0030234">
    <property type="term" value="F:enzyme regulator activity"/>
    <property type="evidence" value="ECO:0007669"/>
    <property type="project" value="InterPro"/>
</dbReference>
<dbReference type="InterPro" id="IPR011322">
    <property type="entry name" value="N-reg_PII-like_a/b"/>
</dbReference>
<dbReference type="InterPro" id="IPR002187">
    <property type="entry name" value="N-reg_PII"/>
</dbReference>
<dbReference type="GO" id="GO:0006808">
    <property type="term" value="P:regulation of nitrogen utilization"/>
    <property type="evidence" value="ECO:0007669"/>
    <property type="project" value="InterPro"/>
</dbReference>
<dbReference type="PROSITE" id="PS51343">
    <property type="entry name" value="PII_GLNB_DOM"/>
    <property type="match status" value="1"/>
</dbReference>
<gene>
    <name evidence="3" type="primary">glnB_1</name>
    <name evidence="3" type="ORF">OJF2_12370</name>
</gene>
<keyword evidence="4" id="KW-1185">Reference proteome</keyword>